<keyword evidence="3 6" id="KW-1133">Transmembrane helix</keyword>
<dbReference type="Pfam" id="PF14237">
    <property type="entry name" value="GYF_2"/>
    <property type="match status" value="1"/>
</dbReference>
<evidence type="ECO:0000256" key="2">
    <source>
        <dbReference type="ARBA" id="ARBA00022692"/>
    </source>
</evidence>
<dbReference type="InterPro" id="IPR025640">
    <property type="entry name" value="GYF_2"/>
</dbReference>
<feature type="domain" description="TM2" evidence="7">
    <location>
        <begin position="106"/>
        <end position="154"/>
    </location>
</feature>
<dbReference type="OrthoDB" id="2004788at2"/>
<feature type="region of interest" description="Disordered" evidence="5">
    <location>
        <begin position="1"/>
        <end position="48"/>
    </location>
</feature>
<evidence type="ECO:0000259" key="8">
    <source>
        <dbReference type="Pfam" id="PF14237"/>
    </source>
</evidence>
<dbReference type="EMBL" id="CP036164">
    <property type="protein sequence ID" value="QBF46649.1"/>
    <property type="molecule type" value="Genomic_DNA"/>
</dbReference>
<keyword evidence="10" id="KW-1185">Reference proteome</keyword>
<comment type="subcellular location">
    <subcellularLocation>
        <location evidence="1">Membrane</location>
        <topology evidence="1">Multi-pass membrane protein</topology>
    </subcellularLocation>
</comment>
<name>A0A4P6MUK3_9MICO</name>
<evidence type="ECO:0000256" key="5">
    <source>
        <dbReference type="SAM" id="MobiDB-lite"/>
    </source>
</evidence>
<dbReference type="KEGG" id="jli:EXU32_10540"/>
<evidence type="ECO:0000313" key="10">
    <source>
        <dbReference type="Proteomes" id="UP000290408"/>
    </source>
</evidence>
<dbReference type="Pfam" id="PF05154">
    <property type="entry name" value="TM2"/>
    <property type="match status" value="1"/>
</dbReference>
<feature type="compositionally biased region" description="Pro residues" evidence="5">
    <location>
        <begin position="13"/>
        <end position="22"/>
    </location>
</feature>
<feature type="compositionally biased region" description="Low complexity" evidence="5">
    <location>
        <begin position="25"/>
        <end position="48"/>
    </location>
</feature>
<evidence type="ECO:0000256" key="4">
    <source>
        <dbReference type="ARBA" id="ARBA00023136"/>
    </source>
</evidence>
<reference evidence="9 10" key="1">
    <citation type="submission" date="2019-02" db="EMBL/GenBank/DDBJ databases">
        <title>Genomic data mining of an Antarctic deep-sea actinobacterium, Janibacterlimosus P3-3-X1.</title>
        <authorList>
            <person name="Liao L."/>
            <person name="Chen B."/>
        </authorList>
    </citation>
    <scope>NUCLEOTIDE SEQUENCE [LARGE SCALE GENOMIC DNA]</scope>
    <source>
        <strain evidence="9 10">P3-3-X1</strain>
    </source>
</reference>
<evidence type="ECO:0000256" key="1">
    <source>
        <dbReference type="ARBA" id="ARBA00004141"/>
    </source>
</evidence>
<protein>
    <submittedName>
        <fullName evidence="9">NINE protein</fullName>
    </submittedName>
</protein>
<dbReference type="PANTHER" id="PTHR21016">
    <property type="entry name" value="BETA-AMYLOID BINDING PROTEIN-RELATED"/>
    <property type="match status" value="1"/>
</dbReference>
<sequence length="170" mass="18150">MTNSGEQYNAPGPQGPPPPPGQPQGGYQQQGQPQQGPQGGYQPAPVQQPASGRYHLNVMGQEYGPYGIGDLAAMATNGQLKGDSPVRGEGQANWFPASQVPGLFSSREWMTTLLLSIFVGGFGVDRFYLGQTGLGILKLITCGGMGIWTIIDVIFVVMRKMVDVDGRPLR</sequence>
<feature type="transmembrane region" description="Helical" evidence="6">
    <location>
        <begin position="135"/>
        <end position="157"/>
    </location>
</feature>
<accession>A0A4P6MUK3</accession>
<keyword evidence="2 6" id="KW-0812">Transmembrane</keyword>
<dbReference type="PANTHER" id="PTHR21016:SF25">
    <property type="entry name" value="TM2 DOMAIN-CONTAINING PROTEIN DDB_G0277895-RELATED"/>
    <property type="match status" value="1"/>
</dbReference>
<gene>
    <name evidence="9" type="ORF">EXU32_10540</name>
</gene>
<keyword evidence="4 6" id="KW-0472">Membrane</keyword>
<organism evidence="9 10">
    <name type="scientific">Janibacter limosus</name>
    <dbReference type="NCBI Taxonomy" id="53458"/>
    <lineage>
        <taxon>Bacteria</taxon>
        <taxon>Bacillati</taxon>
        <taxon>Actinomycetota</taxon>
        <taxon>Actinomycetes</taxon>
        <taxon>Micrococcales</taxon>
        <taxon>Intrasporangiaceae</taxon>
        <taxon>Janibacter</taxon>
    </lineage>
</organism>
<dbReference type="AlphaFoldDB" id="A0A4P6MUK3"/>
<dbReference type="Proteomes" id="UP000290408">
    <property type="component" value="Chromosome"/>
</dbReference>
<evidence type="ECO:0000256" key="6">
    <source>
        <dbReference type="SAM" id="Phobius"/>
    </source>
</evidence>
<dbReference type="RefSeq" id="WP_130629867.1">
    <property type="nucleotide sequence ID" value="NZ_CP036164.1"/>
</dbReference>
<dbReference type="InterPro" id="IPR050932">
    <property type="entry name" value="TM2D1-3-like"/>
</dbReference>
<proteinExistence type="predicted"/>
<evidence type="ECO:0000259" key="7">
    <source>
        <dbReference type="Pfam" id="PF05154"/>
    </source>
</evidence>
<evidence type="ECO:0000313" key="9">
    <source>
        <dbReference type="EMBL" id="QBF46649.1"/>
    </source>
</evidence>
<evidence type="ECO:0000256" key="3">
    <source>
        <dbReference type="ARBA" id="ARBA00022989"/>
    </source>
</evidence>
<feature type="domain" description="GYF" evidence="8">
    <location>
        <begin position="54"/>
        <end position="103"/>
    </location>
</feature>
<dbReference type="InterPro" id="IPR007829">
    <property type="entry name" value="TM2"/>
</dbReference>
<dbReference type="GO" id="GO:0016020">
    <property type="term" value="C:membrane"/>
    <property type="evidence" value="ECO:0007669"/>
    <property type="project" value="UniProtKB-SubCell"/>
</dbReference>